<evidence type="ECO:0000313" key="2">
    <source>
        <dbReference type="Proteomes" id="UP000324222"/>
    </source>
</evidence>
<proteinExistence type="predicted"/>
<accession>A0A5B7IT21</accession>
<dbReference type="AlphaFoldDB" id="A0A5B7IT21"/>
<organism evidence="1 2">
    <name type="scientific">Portunus trituberculatus</name>
    <name type="common">Swimming crab</name>
    <name type="synonym">Neptunus trituberculatus</name>
    <dbReference type="NCBI Taxonomy" id="210409"/>
    <lineage>
        <taxon>Eukaryota</taxon>
        <taxon>Metazoa</taxon>
        <taxon>Ecdysozoa</taxon>
        <taxon>Arthropoda</taxon>
        <taxon>Crustacea</taxon>
        <taxon>Multicrustacea</taxon>
        <taxon>Malacostraca</taxon>
        <taxon>Eumalacostraca</taxon>
        <taxon>Eucarida</taxon>
        <taxon>Decapoda</taxon>
        <taxon>Pleocyemata</taxon>
        <taxon>Brachyura</taxon>
        <taxon>Eubrachyura</taxon>
        <taxon>Portunoidea</taxon>
        <taxon>Portunidae</taxon>
        <taxon>Portuninae</taxon>
        <taxon>Portunus</taxon>
    </lineage>
</organism>
<comment type="caution">
    <text evidence="1">The sequence shown here is derived from an EMBL/GenBank/DDBJ whole genome shotgun (WGS) entry which is preliminary data.</text>
</comment>
<dbReference type="EMBL" id="VSRR010068678">
    <property type="protein sequence ID" value="MPC85513.1"/>
    <property type="molecule type" value="Genomic_DNA"/>
</dbReference>
<protein>
    <submittedName>
        <fullName evidence="1">Uncharacterized protein</fullName>
    </submittedName>
</protein>
<dbReference type="Proteomes" id="UP000324222">
    <property type="component" value="Unassembled WGS sequence"/>
</dbReference>
<name>A0A5B7IT21_PORTR</name>
<evidence type="ECO:0000313" key="1">
    <source>
        <dbReference type="EMBL" id="MPC85513.1"/>
    </source>
</evidence>
<keyword evidence="2" id="KW-1185">Reference proteome</keyword>
<reference evidence="1 2" key="1">
    <citation type="submission" date="2019-05" db="EMBL/GenBank/DDBJ databases">
        <title>Another draft genome of Portunus trituberculatus and its Hox gene families provides insights of decapod evolution.</title>
        <authorList>
            <person name="Jeong J.-H."/>
            <person name="Song I."/>
            <person name="Kim S."/>
            <person name="Choi T."/>
            <person name="Kim D."/>
            <person name="Ryu S."/>
            <person name="Kim W."/>
        </authorList>
    </citation>
    <scope>NUCLEOTIDE SEQUENCE [LARGE SCALE GENOMIC DNA]</scope>
    <source>
        <tissue evidence="1">Muscle</tissue>
    </source>
</reference>
<sequence length="137" mass="15030">MPAVKVLGRKSLTRFIDSWLLIAKTIAVVRRNLPHEGAASGLGGSWKIAVIAEGQGSWMRYVRRALIFTERLACALFYFTTFLSVKTRARVFPAGGGGGVDFLHALSLSLSLSLLPGYFPHFTPNLVILEVYSVFLS</sequence>
<gene>
    <name evidence="1" type="ORF">E2C01_080293</name>
</gene>